<gene>
    <name evidence="2" type="ORF">RIMI_LOCUS5140903</name>
</gene>
<sequence length="428" mass="47043">MGKSESYRDKFTSAASSVPAVSGASAELQEDALDQLRVLPVSERRWRDIQTHPELPETGESLPSFRVPRMGPPQSGGERVSDPVPLAGSVFVSGLQGSQSTPVPEPQREDEKRMSSYEDRRRRTTTPRLWMISRVCTGPTKDPAPEVTDGISFTDPQDEERPQMDRDMQENPPTGSRWLPQDKLKGPLTSPDVNLTDGLPCSSKMGDCTESMADPISCVIKQVSEIGPKTSPRNKRSIVTSQEGNTLKRQSGDPGHLCGDTKCGGLGYRGKTKPDGSGVTPGFILVCEATEQKLLGHHNYSKLSYSPPTLDNTTACAGAPGDLGAILWVQHRLLLATDGSATAFRDSVIYTSEMDIPACAEGTAEDLFFLTFNMSHKEIWYGRQCHSCLTSIILDCIRRKTPKHLLCKVMRLLSMYWVSLQDVALSRW</sequence>
<evidence type="ECO:0000313" key="3">
    <source>
        <dbReference type="Proteomes" id="UP001176940"/>
    </source>
</evidence>
<proteinExistence type="predicted"/>
<dbReference type="EMBL" id="CAUEEQ010008640">
    <property type="protein sequence ID" value="CAJ0932563.1"/>
    <property type="molecule type" value="Genomic_DNA"/>
</dbReference>
<feature type="compositionally biased region" description="Low complexity" evidence="1">
    <location>
        <begin position="13"/>
        <end position="26"/>
    </location>
</feature>
<feature type="compositionally biased region" description="Basic and acidic residues" evidence="1">
    <location>
        <begin position="159"/>
        <end position="169"/>
    </location>
</feature>
<dbReference type="Proteomes" id="UP001176940">
    <property type="component" value="Unassembled WGS sequence"/>
</dbReference>
<feature type="compositionally biased region" description="Basic and acidic residues" evidence="1">
    <location>
        <begin position="1"/>
        <end position="11"/>
    </location>
</feature>
<feature type="compositionally biased region" description="Basic and acidic residues" evidence="1">
    <location>
        <begin position="42"/>
        <end position="55"/>
    </location>
</feature>
<evidence type="ECO:0000256" key="1">
    <source>
        <dbReference type="SAM" id="MobiDB-lite"/>
    </source>
</evidence>
<keyword evidence="3" id="KW-1185">Reference proteome</keyword>
<name>A0ABN9L745_9NEOB</name>
<organism evidence="2 3">
    <name type="scientific">Ranitomeya imitator</name>
    <name type="common">mimic poison frog</name>
    <dbReference type="NCBI Taxonomy" id="111125"/>
    <lineage>
        <taxon>Eukaryota</taxon>
        <taxon>Metazoa</taxon>
        <taxon>Chordata</taxon>
        <taxon>Craniata</taxon>
        <taxon>Vertebrata</taxon>
        <taxon>Euteleostomi</taxon>
        <taxon>Amphibia</taxon>
        <taxon>Batrachia</taxon>
        <taxon>Anura</taxon>
        <taxon>Neobatrachia</taxon>
        <taxon>Hyloidea</taxon>
        <taxon>Dendrobatidae</taxon>
        <taxon>Dendrobatinae</taxon>
        <taxon>Ranitomeya</taxon>
    </lineage>
</organism>
<comment type="caution">
    <text evidence="2">The sequence shown here is derived from an EMBL/GenBank/DDBJ whole genome shotgun (WGS) entry which is preliminary data.</text>
</comment>
<feature type="compositionally biased region" description="Polar residues" evidence="1">
    <location>
        <begin position="237"/>
        <end position="249"/>
    </location>
</feature>
<reference evidence="2" key="1">
    <citation type="submission" date="2023-07" db="EMBL/GenBank/DDBJ databases">
        <authorList>
            <person name="Stuckert A."/>
        </authorList>
    </citation>
    <scope>NUCLEOTIDE SEQUENCE</scope>
</reference>
<feature type="region of interest" description="Disordered" evidence="1">
    <location>
        <begin position="227"/>
        <end position="254"/>
    </location>
</feature>
<accession>A0ABN9L745</accession>
<feature type="compositionally biased region" description="Basic and acidic residues" evidence="1">
    <location>
        <begin position="106"/>
        <end position="121"/>
    </location>
</feature>
<protein>
    <submittedName>
        <fullName evidence="2">Uncharacterized protein</fullName>
    </submittedName>
</protein>
<evidence type="ECO:0000313" key="2">
    <source>
        <dbReference type="EMBL" id="CAJ0932563.1"/>
    </source>
</evidence>
<feature type="region of interest" description="Disordered" evidence="1">
    <location>
        <begin position="1"/>
        <end position="196"/>
    </location>
</feature>